<dbReference type="GO" id="GO:0015871">
    <property type="term" value="P:choline transport"/>
    <property type="evidence" value="ECO:0007669"/>
    <property type="project" value="TreeGrafter"/>
</dbReference>
<dbReference type="RefSeq" id="WP_109092482.1">
    <property type="nucleotide sequence ID" value="NZ_QETB01000001.1"/>
</dbReference>
<evidence type="ECO:0000313" key="7">
    <source>
        <dbReference type="Proteomes" id="UP000245283"/>
    </source>
</evidence>
<name>A0A2V1KB69_9ACTO</name>
<dbReference type="OrthoDB" id="9787902at2"/>
<dbReference type="GO" id="GO:0015226">
    <property type="term" value="F:carnitine transmembrane transporter activity"/>
    <property type="evidence" value="ECO:0007669"/>
    <property type="project" value="TreeGrafter"/>
</dbReference>
<organism evidence="6 7">
    <name type="scientific">Ancrocorticia populi</name>
    <dbReference type="NCBI Taxonomy" id="2175228"/>
    <lineage>
        <taxon>Bacteria</taxon>
        <taxon>Bacillati</taxon>
        <taxon>Actinomycetota</taxon>
        <taxon>Actinomycetes</taxon>
        <taxon>Actinomycetales</taxon>
        <taxon>Actinomycetaceae</taxon>
        <taxon>Ancrocorticia</taxon>
    </lineage>
</organism>
<gene>
    <name evidence="6" type="ORF">DD236_00765</name>
</gene>
<dbReference type="Proteomes" id="UP000245283">
    <property type="component" value="Unassembled WGS sequence"/>
</dbReference>
<comment type="caution">
    <text evidence="6">The sequence shown here is derived from an EMBL/GenBank/DDBJ whole genome shotgun (WGS) entry which is preliminary data.</text>
</comment>
<dbReference type="AlphaFoldDB" id="A0A2V1KB69"/>
<keyword evidence="7" id="KW-1185">Reference proteome</keyword>
<protein>
    <submittedName>
        <fullName evidence="6">Glycine/betaine ABC transporter substrate-binding protein</fullName>
    </submittedName>
</protein>
<comment type="subcellular location">
    <subcellularLocation>
        <location evidence="1">Cell membrane</location>
    </subcellularLocation>
</comment>
<proteinExistence type="predicted"/>
<dbReference type="SUPFAM" id="SSF53850">
    <property type="entry name" value="Periplasmic binding protein-like II"/>
    <property type="match status" value="1"/>
</dbReference>
<keyword evidence="3" id="KW-1003">Cell membrane</keyword>
<evidence type="ECO:0000313" key="6">
    <source>
        <dbReference type="EMBL" id="PWF26981.1"/>
    </source>
</evidence>
<dbReference type="Pfam" id="PF04069">
    <property type="entry name" value="OpuAC"/>
    <property type="match status" value="1"/>
</dbReference>
<dbReference type="CDD" id="cd13639">
    <property type="entry name" value="PBP2_OpuAC_like"/>
    <property type="match status" value="1"/>
</dbReference>
<evidence type="ECO:0000256" key="2">
    <source>
        <dbReference type="ARBA" id="ARBA00022448"/>
    </source>
</evidence>
<dbReference type="EMBL" id="QETB01000001">
    <property type="protein sequence ID" value="PWF26981.1"/>
    <property type="molecule type" value="Genomic_DNA"/>
</dbReference>
<keyword evidence="4" id="KW-0472">Membrane</keyword>
<evidence type="ECO:0000256" key="1">
    <source>
        <dbReference type="ARBA" id="ARBA00004236"/>
    </source>
</evidence>
<evidence type="ECO:0000256" key="3">
    <source>
        <dbReference type="ARBA" id="ARBA00022475"/>
    </source>
</evidence>
<dbReference type="GO" id="GO:0005275">
    <property type="term" value="F:amine transmembrane transporter activity"/>
    <property type="evidence" value="ECO:0007669"/>
    <property type="project" value="TreeGrafter"/>
</dbReference>
<sequence length="299" mass="32823">MRKKNPVSPAKVASVLAVGALVLSGCGGDGGDDKGSITIGAVPGWSDQTGTAYLYKSVLEEAGYDVDIQELGDNALVYSGVSQGQIDLFGSGWIDRTHASYWEEYSDSLEDLGTYYDDARLFLAVPEYSDIESIEDIPEHASELENQIIGIEPGAGLTMITEDEVIPHYGLDADFEFVQSSTAAMISELESALKNEKDIVVTLWTPFWVPVNMDVRELEDPDGIYGEPEALHTLARDGFSEEHPEIVNMIENFELTGEQYGDLEDTMINEYGGNDDEAAVEAWLEENPEFRDELVEALS</sequence>
<evidence type="ECO:0000259" key="5">
    <source>
        <dbReference type="Pfam" id="PF04069"/>
    </source>
</evidence>
<feature type="domain" description="ABC-type glycine betaine transport system substrate-binding" evidence="5">
    <location>
        <begin position="36"/>
        <end position="286"/>
    </location>
</feature>
<accession>A0A2V1KB69</accession>
<keyword evidence="2" id="KW-0813">Transport</keyword>
<dbReference type="PANTHER" id="PTHR47737">
    <property type="entry name" value="GLYCINE BETAINE/PROLINE BETAINE TRANSPORT SYSTEM PERMEASE PROTEIN PROW"/>
    <property type="match status" value="1"/>
</dbReference>
<dbReference type="PROSITE" id="PS51257">
    <property type="entry name" value="PROKAR_LIPOPROTEIN"/>
    <property type="match status" value="1"/>
</dbReference>
<dbReference type="GO" id="GO:0031460">
    <property type="term" value="P:glycine betaine transport"/>
    <property type="evidence" value="ECO:0007669"/>
    <property type="project" value="TreeGrafter"/>
</dbReference>
<dbReference type="Gene3D" id="3.40.190.10">
    <property type="entry name" value="Periplasmic binding protein-like II"/>
    <property type="match status" value="1"/>
</dbReference>
<dbReference type="InterPro" id="IPR007210">
    <property type="entry name" value="ABC_Gly_betaine_transp_sub-bd"/>
</dbReference>
<evidence type="ECO:0000256" key="4">
    <source>
        <dbReference type="ARBA" id="ARBA00023136"/>
    </source>
</evidence>
<dbReference type="Gene3D" id="3.40.190.100">
    <property type="entry name" value="Glycine betaine-binding periplasmic protein, domain 2"/>
    <property type="match status" value="1"/>
</dbReference>
<dbReference type="PANTHER" id="PTHR47737:SF1">
    <property type="entry name" value="GLYCINE BETAINE_PROLINE BETAINE TRANSPORT SYSTEM PERMEASE PROTEIN PROW"/>
    <property type="match status" value="1"/>
</dbReference>
<dbReference type="GO" id="GO:0043190">
    <property type="term" value="C:ATP-binding cassette (ABC) transporter complex"/>
    <property type="evidence" value="ECO:0007669"/>
    <property type="project" value="InterPro"/>
</dbReference>
<reference evidence="7" key="1">
    <citation type="submission" date="2018-05" db="EMBL/GenBank/DDBJ databases">
        <authorList>
            <person name="Li Y."/>
        </authorList>
    </citation>
    <scope>NUCLEOTIDE SEQUENCE [LARGE SCALE GENOMIC DNA]</scope>
    <source>
        <strain evidence="7">sk1b4</strain>
    </source>
</reference>